<dbReference type="PANTHER" id="PTHR22789">
    <property type="entry name" value="FUCULOSE PHOSPHATE ALDOLASE"/>
    <property type="match status" value="1"/>
</dbReference>
<protein>
    <submittedName>
        <fullName evidence="4">Class II aldolase/adducin family protein</fullName>
    </submittedName>
</protein>
<organism evidence="4 5">
    <name type="scientific">Enterocloster citroniae</name>
    <dbReference type="NCBI Taxonomy" id="358743"/>
    <lineage>
        <taxon>Bacteria</taxon>
        <taxon>Bacillati</taxon>
        <taxon>Bacillota</taxon>
        <taxon>Clostridia</taxon>
        <taxon>Lachnospirales</taxon>
        <taxon>Lachnospiraceae</taxon>
        <taxon>Enterocloster</taxon>
    </lineage>
</organism>
<evidence type="ECO:0000313" key="5">
    <source>
        <dbReference type="Proteomes" id="UP000708338"/>
    </source>
</evidence>
<evidence type="ECO:0000256" key="1">
    <source>
        <dbReference type="ARBA" id="ARBA00022723"/>
    </source>
</evidence>
<dbReference type="GO" id="GO:0046872">
    <property type="term" value="F:metal ion binding"/>
    <property type="evidence" value="ECO:0007669"/>
    <property type="project" value="UniProtKB-KW"/>
</dbReference>
<evidence type="ECO:0000313" key="4">
    <source>
        <dbReference type="EMBL" id="MBT9810003.1"/>
    </source>
</evidence>
<dbReference type="SMART" id="SM01007">
    <property type="entry name" value="Aldolase_II"/>
    <property type="match status" value="1"/>
</dbReference>
<sequence>MNQNIKVELKVEVAKLCHLFWEKHLTTGNDGGDISLRDPETGYIYICPRANERHVVPNWGMVSPQDIVVVDIEGNVLEDTWMLPTVEASMHYKIYKARPEINAIVHSHAVFSSVFAAVGENIPPCLIEAAFIGGEVVCAEYGKVGSQLLADNIVRALGDKKKAALLRNHGAVAIGKTMREAFTVSDYMEKIAKVAMYAKAMGSRPVSLDVEDIKDENLI</sequence>
<dbReference type="GO" id="GO:0005829">
    <property type="term" value="C:cytosol"/>
    <property type="evidence" value="ECO:0007669"/>
    <property type="project" value="TreeGrafter"/>
</dbReference>
<dbReference type="InterPro" id="IPR050197">
    <property type="entry name" value="Aldolase_class_II_sugar_metab"/>
</dbReference>
<evidence type="ECO:0000259" key="3">
    <source>
        <dbReference type="SMART" id="SM01007"/>
    </source>
</evidence>
<dbReference type="EMBL" id="WQPS01000012">
    <property type="protein sequence ID" value="MBT9810003.1"/>
    <property type="molecule type" value="Genomic_DNA"/>
</dbReference>
<feature type="domain" description="Class II aldolase/adducin N-terminal" evidence="3">
    <location>
        <begin position="11"/>
        <end position="196"/>
    </location>
</feature>
<name>A0AA41FEQ7_9FIRM</name>
<keyword evidence="1" id="KW-0479">Metal-binding</keyword>
<evidence type="ECO:0000256" key="2">
    <source>
        <dbReference type="ARBA" id="ARBA00023239"/>
    </source>
</evidence>
<dbReference type="SUPFAM" id="SSF53639">
    <property type="entry name" value="AraD/HMP-PK domain-like"/>
    <property type="match status" value="1"/>
</dbReference>
<dbReference type="Pfam" id="PF00596">
    <property type="entry name" value="Aldolase_II"/>
    <property type="match status" value="1"/>
</dbReference>
<keyword evidence="2" id="KW-0456">Lyase</keyword>
<dbReference type="GO" id="GO:0019323">
    <property type="term" value="P:pentose catabolic process"/>
    <property type="evidence" value="ECO:0007669"/>
    <property type="project" value="TreeGrafter"/>
</dbReference>
<dbReference type="PANTHER" id="PTHR22789:SF0">
    <property type="entry name" value="3-OXO-TETRONATE 4-PHOSPHATE DECARBOXYLASE-RELATED"/>
    <property type="match status" value="1"/>
</dbReference>
<dbReference type="Proteomes" id="UP000708338">
    <property type="component" value="Unassembled WGS sequence"/>
</dbReference>
<gene>
    <name evidence="4" type="ORF">GPL26_10155</name>
</gene>
<dbReference type="InterPro" id="IPR036409">
    <property type="entry name" value="Aldolase_II/adducin_N_sf"/>
</dbReference>
<dbReference type="InterPro" id="IPR001303">
    <property type="entry name" value="Aldolase_II/adducin_N"/>
</dbReference>
<comment type="caution">
    <text evidence="4">The sequence shown here is derived from an EMBL/GenBank/DDBJ whole genome shotgun (WGS) entry which is preliminary data.</text>
</comment>
<dbReference type="Gene3D" id="3.40.225.10">
    <property type="entry name" value="Class II aldolase/adducin N-terminal domain"/>
    <property type="match status" value="1"/>
</dbReference>
<proteinExistence type="predicted"/>
<dbReference type="GO" id="GO:0016832">
    <property type="term" value="F:aldehyde-lyase activity"/>
    <property type="evidence" value="ECO:0007669"/>
    <property type="project" value="TreeGrafter"/>
</dbReference>
<dbReference type="AlphaFoldDB" id="A0AA41FEQ7"/>
<accession>A0AA41FEQ7</accession>
<dbReference type="RefSeq" id="WP_052665757.1">
    <property type="nucleotide sequence ID" value="NZ_CABJDD010000003.1"/>
</dbReference>
<reference evidence="4" key="1">
    <citation type="journal article" date="2021" name="Gut Microbes">
        <title>A synthetic consortium of 100 gut commensals modulates the composition and function in a colon model of the microbiome of elderly subjects.</title>
        <authorList>
            <person name="Perez M."/>
            <person name="Ntemiri A."/>
            <person name="Tan H."/>
            <person name="Harris H.M.B."/>
            <person name="Roager H.M."/>
            <person name="Ribiere C."/>
            <person name="O'Toole P.W."/>
        </authorList>
    </citation>
    <scope>NUCLEOTIDE SEQUENCE</scope>
    <source>
        <strain evidence="4">MCC335</strain>
    </source>
</reference>